<sequence>MSVQLGIPSVRPGEGDPESVARAVQKELGNRAAKAPRSGPLLDQFGRVGEDLRISLTDKCNLRCTYCMPAEGMPWMPQDSLLTPAEVLRLVTIAVRDLGIRELRLTGGEPLIRPDLEVIIGLLREHHPQLPISITTNGIGLDRRAAKLAAAGLTRINISLDTIDADTYAALARRNRLQQVLDGITAAQAVGLSPVKINAVLMRGVNDDQAPDLLEFALQHGLELRFIEQMPLDGAHGWTRTNMVTAAEIREALSTRFRLRPDEEPRNGAPAERYIVESPAGERLGRVGVIASVTEPFCAACTRTRITAEGKVRSCLFSHEEFDLGALLRSSATDEEIGQAWRQAMWLKPKAHGMGHPGLDSEDYVQPKRSMSAIGG</sequence>
<dbReference type="Pfam" id="PF04055">
    <property type="entry name" value="Radical_SAM"/>
    <property type="match status" value="1"/>
</dbReference>
<evidence type="ECO:0000256" key="13">
    <source>
        <dbReference type="SAM" id="MobiDB-lite"/>
    </source>
</evidence>
<evidence type="ECO:0000313" key="16">
    <source>
        <dbReference type="Proteomes" id="UP001501586"/>
    </source>
</evidence>
<dbReference type="InterPro" id="IPR013785">
    <property type="entry name" value="Aldolase_TIM"/>
</dbReference>
<keyword evidence="10 12" id="KW-0456">Lyase</keyword>
<keyword evidence="7 12" id="KW-0411">Iron-sulfur</keyword>
<dbReference type="EMBL" id="BAABAZ010000006">
    <property type="protein sequence ID" value="GAA4284226.1"/>
    <property type="molecule type" value="Genomic_DNA"/>
</dbReference>
<evidence type="ECO:0000256" key="11">
    <source>
        <dbReference type="ARBA" id="ARBA00048697"/>
    </source>
</evidence>
<dbReference type="Proteomes" id="UP001501586">
    <property type="component" value="Unassembled WGS sequence"/>
</dbReference>
<dbReference type="SMART" id="SM00729">
    <property type="entry name" value="Elp3"/>
    <property type="match status" value="1"/>
</dbReference>
<dbReference type="PANTHER" id="PTHR22960">
    <property type="entry name" value="MOLYBDOPTERIN COFACTOR SYNTHESIS PROTEIN A"/>
    <property type="match status" value="1"/>
</dbReference>
<dbReference type="Gene3D" id="3.20.20.70">
    <property type="entry name" value="Aldolase class I"/>
    <property type="match status" value="1"/>
</dbReference>
<dbReference type="EC" id="4.1.99.22" evidence="1 12"/>
<evidence type="ECO:0000256" key="5">
    <source>
        <dbReference type="ARBA" id="ARBA00022741"/>
    </source>
</evidence>
<feature type="binding site" evidence="12">
    <location>
        <position position="298"/>
    </location>
    <ligand>
        <name>[4Fe-4S] cluster</name>
        <dbReference type="ChEBI" id="CHEBI:49883"/>
        <label>2</label>
        <note>4Fe-4S-substrate</note>
    </ligand>
</feature>
<feature type="binding site" evidence="12">
    <location>
        <position position="196"/>
    </location>
    <ligand>
        <name>GTP</name>
        <dbReference type="ChEBI" id="CHEBI:37565"/>
    </ligand>
</feature>
<feature type="binding site" evidence="12">
    <location>
        <position position="135"/>
    </location>
    <ligand>
        <name>GTP</name>
        <dbReference type="ChEBI" id="CHEBI:37565"/>
    </ligand>
</feature>
<keyword evidence="2 12" id="KW-0004">4Fe-4S</keyword>
<feature type="binding site" evidence="12">
    <location>
        <position position="108"/>
    </location>
    <ligand>
        <name>S-adenosyl-L-methionine</name>
        <dbReference type="ChEBI" id="CHEBI:59789"/>
    </ligand>
</feature>
<dbReference type="SFLD" id="SFLDG01067">
    <property type="entry name" value="SPASM/twitch_domain_containing"/>
    <property type="match status" value="1"/>
</dbReference>
<feature type="binding site" evidence="12">
    <location>
        <position position="64"/>
    </location>
    <ligand>
        <name>[4Fe-4S] cluster</name>
        <dbReference type="ChEBI" id="CHEBI:49883"/>
        <label>1</label>
        <note>4Fe-4S-S-AdoMet</note>
    </ligand>
</feature>
<dbReference type="HAMAP" id="MF_01225_B">
    <property type="entry name" value="MoaA_B"/>
    <property type="match status" value="1"/>
</dbReference>
<dbReference type="InterPro" id="IPR006638">
    <property type="entry name" value="Elp3/MiaA/NifB-like_rSAM"/>
</dbReference>
<evidence type="ECO:0000256" key="4">
    <source>
        <dbReference type="ARBA" id="ARBA00022723"/>
    </source>
</evidence>
<feature type="binding site" evidence="12">
    <location>
        <position position="67"/>
    </location>
    <ligand>
        <name>[4Fe-4S] cluster</name>
        <dbReference type="ChEBI" id="CHEBI:49883"/>
        <label>1</label>
        <note>4Fe-4S-S-AdoMet</note>
    </ligand>
</feature>
<dbReference type="InterPro" id="IPR007197">
    <property type="entry name" value="rSAM"/>
</dbReference>
<keyword evidence="8 12" id="KW-0342">GTP-binding</keyword>
<proteinExistence type="inferred from homology"/>
<keyword evidence="16" id="KW-1185">Reference proteome</keyword>
<dbReference type="SFLD" id="SFLDS00029">
    <property type="entry name" value="Radical_SAM"/>
    <property type="match status" value="1"/>
</dbReference>
<comment type="subunit">
    <text evidence="12">Monomer and homodimer.</text>
</comment>
<dbReference type="SFLD" id="SFLDG01383">
    <property type="entry name" value="cyclic_pyranopterin_phosphate"/>
    <property type="match status" value="1"/>
</dbReference>
<evidence type="ECO:0000256" key="3">
    <source>
        <dbReference type="ARBA" id="ARBA00022691"/>
    </source>
</evidence>
<feature type="binding site" evidence="12">
    <location>
        <position position="104"/>
    </location>
    <ligand>
        <name>GTP</name>
        <dbReference type="ChEBI" id="CHEBI:37565"/>
    </ligand>
</feature>
<dbReference type="CDD" id="cd01335">
    <property type="entry name" value="Radical_SAM"/>
    <property type="match status" value="1"/>
</dbReference>
<comment type="pathway">
    <text evidence="12">Cofactor biosynthesis; molybdopterin biosynthesis.</text>
</comment>
<dbReference type="SUPFAM" id="SSF102114">
    <property type="entry name" value="Radical SAM enzymes"/>
    <property type="match status" value="1"/>
</dbReference>
<comment type="caution">
    <text evidence="15">The sequence shown here is derived from an EMBL/GenBank/DDBJ whole genome shotgun (WGS) entry which is preliminary data.</text>
</comment>
<keyword evidence="3 12" id="KW-0949">S-adenosyl-L-methionine</keyword>
<dbReference type="InterPro" id="IPR050105">
    <property type="entry name" value="MoCo_biosynth_MoaA/MoaC"/>
</dbReference>
<dbReference type="Pfam" id="PF06463">
    <property type="entry name" value="Mob_synth_C"/>
    <property type="match status" value="1"/>
</dbReference>
<organism evidence="15 16">
    <name type="scientific">Brevibacterium daeguense</name>
    <dbReference type="NCBI Taxonomy" id="909936"/>
    <lineage>
        <taxon>Bacteria</taxon>
        <taxon>Bacillati</taxon>
        <taxon>Actinomycetota</taxon>
        <taxon>Actinomycetes</taxon>
        <taxon>Micrococcales</taxon>
        <taxon>Brevibacteriaceae</taxon>
        <taxon>Brevibacterium</taxon>
    </lineage>
</organism>
<comment type="function">
    <text evidence="12">Catalyzes the cyclization of GTP to (8S)-3',8-cyclo-7,8-dihydroguanosine 5'-triphosphate.</text>
</comment>
<dbReference type="InterPro" id="IPR013483">
    <property type="entry name" value="MoaA"/>
</dbReference>
<feature type="domain" description="Radical SAM core" evidence="14">
    <location>
        <begin position="44"/>
        <end position="270"/>
    </location>
</feature>
<feature type="binding site" evidence="12">
    <location>
        <position position="230"/>
    </location>
    <ligand>
        <name>S-adenosyl-L-methionine</name>
        <dbReference type="ChEBI" id="CHEBI:59789"/>
    </ligand>
</feature>
<comment type="cofactor">
    <cofactor evidence="12">
        <name>[4Fe-4S] cluster</name>
        <dbReference type="ChEBI" id="CHEBI:49883"/>
    </cofactor>
    <text evidence="12">Binds 2 [4Fe-4S] clusters. Binds 1 [4Fe-4S] cluster coordinated with 3 cysteines and an exchangeable S-adenosyl-L-methionine and 1 [4Fe-4S] cluster coordinated with 3 cysteines and the GTP-derived substrate.</text>
</comment>
<dbReference type="SFLD" id="SFLDG01386">
    <property type="entry name" value="main_SPASM_domain-containing"/>
    <property type="match status" value="1"/>
</dbReference>
<evidence type="ECO:0000256" key="6">
    <source>
        <dbReference type="ARBA" id="ARBA00023004"/>
    </source>
</evidence>
<name>A0ABP8EJR8_9MICO</name>
<evidence type="ECO:0000256" key="1">
    <source>
        <dbReference type="ARBA" id="ARBA00012167"/>
    </source>
</evidence>
<dbReference type="NCBIfam" id="TIGR02666">
    <property type="entry name" value="moaA"/>
    <property type="match status" value="1"/>
</dbReference>
<dbReference type="InterPro" id="IPR000385">
    <property type="entry name" value="MoaA_NifB_PqqE_Fe-S-bd_CS"/>
</dbReference>
<dbReference type="InterPro" id="IPR058240">
    <property type="entry name" value="rSAM_sf"/>
</dbReference>
<evidence type="ECO:0000256" key="7">
    <source>
        <dbReference type="ARBA" id="ARBA00023014"/>
    </source>
</evidence>
<feature type="binding site" evidence="12">
    <location>
        <position position="60"/>
    </location>
    <ligand>
        <name>[4Fe-4S] cluster</name>
        <dbReference type="ChEBI" id="CHEBI:49883"/>
        <label>1</label>
        <note>4Fe-4S-S-AdoMet</note>
    </ligand>
</feature>
<gene>
    <name evidence="12 15" type="primary">moaA</name>
    <name evidence="15" type="ORF">GCM10022261_17570</name>
</gene>
<keyword evidence="4 12" id="KW-0479">Metal-binding</keyword>
<dbReference type="InterPro" id="IPR040064">
    <property type="entry name" value="MoaA-like"/>
</dbReference>
<evidence type="ECO:0000256" key="8">
    <source>
        <dbReference type="ARBA" id="ARBA00023134"/>
    </source>
</evidence>
<comment type="catalytic activity">
    <reaction evidence="11 12">
        <text>GTP + AH2 + S-adenosyl-L-methionine = (8S)-3',8-cyclo-7,8-dihydroguanosine 5'-triphosphate + 5'-deoxyadenosine + L-methionine + A + H(+)</text>
        <dbReference type="Rhea" id="RHEA:49576"/>
        <dbReference type="ChEBI" id="CHEBI:13193"/>
        <dbReference type="ChEBI" id="CHEBI:15378"/>
        <dbReference type="ChEBI" id="CHEBI:17319"/>
        <dbReference type="ChEBI" id="CHEBI:17499"/>
        <dbReference type="ChEBI" id="CHEBI:37565"/>
        <dbReference type="ChEBI" id="CHEBI:57844"/>
        <dbReference type="ChEBI" id="CHEBI:59789"/>
        <dbReference type="ChEBI" id="CHEBI:131766"/>
        <dbReference type="EC" id="4.1.99.22"/>
    </reaction>
</comment>
<feature type="binding site" evidence="12">
    <location>
        <begin position="303"/>
        <end position="305"/>
    </location>
    <ligand>
        <name>GTP</name>
        <dbReference type="ChEBI" id="CHEBI:37565"/>
    </ligand>
</feature>
<keyword evidence="6 12" id="KW-0408">Iron</keyword>
<feature type="binding site" evidence="12">
    <location>
        <position position="53"/>
    </location>
    <ligand>
        <name>GTP</name>
        <dbReference type="ChEBI" id="CHEBI:37565"/>
    </ligand>
</feature>
<keyword evidence="5 12" id="KW-0547">Nucleotide-binding</keyword>
<evidence type="ECO:0000313" key="15">
    <source>
        <dbReference type="EMBL" id="GAA4284226.1"/>
    </source>
</evidence>
<evidence type="ECO:0000256" key="12">
    <source>
        <dbReference type="HAMAP-Rule" id="MF_01225"/>
    </source>
</evidence>
<dbReference type="PANTHER" id="PTHR22960:SF0">
    <property type="entry name" value="MOLYBDENUM COFACTOR BIOSYNTHESIS PROTEIN 1"/>
    <property type="match status" value="1"/>
</dbReference>
<evidence type="ECO:0000256" key="2">
    <source>
        <dbReference type="ARBA" id="ARBA00022485"/>
    </source>
</evidence>
<dbReference type="InterPro" id="IPR010505">
    <property type="entry name" value="MoaA_twitch"/>
</dbReference>
<evidence type="ECO:0000256" key="9">
    <source>
        <dbReference type="ARBA" id="ARBA00023150"/>
    </source>
</evidence>
<feature type="binding site" evidence="12">
    <location>
        <position position="301"/>
    </location>
    <ligand>
        <name>[4Fe-4S] cluster</name>
        <dbReference type="ChEBI" id="CHEBI:49883"/>
        <label>2</label>
        <note>4Fe-4S-substrate</note>
    </ligand>
</feature>
<feature type="binding site" evidence="12">
    <location>
        <position position="315"/>
    </location>
    <ligand>
        <name>[4Fe-4S] cluster</name>
        <dbReference type="ChEBI" id="CHEBI:49883"/>
        <label>2</label>
        <note>4Fe-4S-substrate</note>
    </ligand>
</feature>
<evidence type="ECO:0000256" key="10">
    <source>
        <dbReference type="ARBA" id="ARBA00023239"/>
    </source>
</evidence>
<feature type="binding site" evidence="12">
    <location>
        <position position="66"/>
    </location>
    <ligand>
        <name>S-adenosyl-L-methionine</name>
        <dbReference type="ChEBI" id="CHEBI:59789"/>
    </ligand>
</feature>
<evidence type="ECO:0000259" key="14">
    <source>
        <dbReference type="PROSITE" id="PS51918"/>
    </source>
</evidence>
<dbReference type="RefSeq" id="WP_236866391.1">
    <property type="nucleotide sequence ID" value="NZ_BAABAZ010000006.1"/>
</dbReference>
<comment type="similarity">
    <text evidence="12">Belongs to the radical SAM superfamily. MoaA family.</text>
</comment>
<reference evidence="16" key="1">
    <citation type="journal article" date="2019" name="Int. J. Syst. Evol. Microbiol.">
        <title>The Global Catalogue of Microorganisms (GCM) 10K type strain sequencing project: providing services to taxonomists for standard genome sequencing and annotation.</title>
        <authorList>
            <consortium name="The Broad Institute Genomics Platform"/>
            <consortium name="The Broad Institute Genome Sequencing Center for Infectious Disease"/>
            <person name="Wu L."/>
            <person name="Ma J."/>
        </authorList>
    </citation>
    <scope>NUCLEOTIDE SEQUENCE [LARGE SCALE GENOMIC DNA]</scope>
    <source>
        <strain evidence="16">JCM 17458</strain>
    </source>
</reference>
<protein>
    <recommendedName>
        <fullName evidence="1 12">GTP 3',8-cyclase</fullName>
        <ecNumber evidence="1 12">4.1.99.22</ecNumber>
    </recommendedName>
    <alternativeName>
        <fullName evidence="12">Molybdenum cofactor biosynthesis protein A</fullName>
    </alternativeName>
</protein>
<feature type="binding site" evidence="12">
    <location>
        <position position="159"/>
    </location>
    <ligand>
        <name>S-adenosyl-L-methionine</name>
        <dbReference type="ChEBI" id="CHEBI:59789"/>
    </ligand>
</feature>
<dbReference type="PROSITE" id="PS01305">
    <property type="entry name" value="MOAA_NIFB_PQQE"/>
    <property type="match status" value="1"/>
</dbReference>
<accession>A0ABP8EJR8</accession>
<dbReference type="CDD" id="cd21117">
    <property type="entry name" value="Twitch_MoaA"/>
    <property type="match status" value="1"/>
</dbReference>
<feature type="region of interest" description="Disordered" evidence="13">
    <location>
        <begin position="356"/>
        <end position="376"/>
    </location>
</feature>
<dbReference type="NCBIfam" id="NF001199">
    <property type="entry name" value="PRK00164.2-1"/>
    <property type="match status" value="1"/>
</dbReference>
<dbReference type="PROSITE" id="PS51918">
    <property type="entry name" value="RADICAL_SAM"/>
    <property type="match status" value="1"/>
</dbReference>
<keyword evidence="9 12" id="KW-0501">Molybdenum cofactor biosynthesis</keyword>